<accession>A0A0W0EZ52</accession>
<organism evidence="2 3">
    <name type="scientific">Moniliophthora roreri</name>
    <name type="common">Frosty pod rot fungus</name>
    <name type="synonym">Monilia roreri</name>
    <dbReference type="NCBI Taxonomy" id="221103"/>
    <lineage>
        <taxon>Eukaryota</taxon>
        <taxon>Fungi</taxon>
        <taxon>Dikarya</taxon>
        <taxon>Basidiomycota</taxon>
        <taxon>Agaricomycotina</taxon>
        <taxon>Agaricomycetes</taxon>
        <taxon>Agaricomycetidae</taxon>
        <taxon>Agaricales</taxon>
        <taxon>Marasmiineae</taxon>
        <taxon>Marasmiaceae</taxon>
        <taxon>Moniliophthora</taxon>
    </lineage>
</organism>
<dbReference type="Proteomes" id="UP000054988">
    <property type="component" value="Unassembled WGS sequence"/>
</dbReference>
<proteinExistence type="predicted"/>
<protein>
    <recommendedName>
        <fullName evidence="1">DUF6699 domain-containing protein</fullName>
    </recommendedName>
</protein>
<dbReference type="AlphaFoldDB" id="A0A0W0EZ52"/>
<evidence type="ECO:0000313" key="2">
    <source>
        <dbReference type="EMBL" id="KTB29301.1"/>
    </source>
</evidence>
<reference evidence="2 3" key="1">
    <citation type="submission" date="2015-12" db="EMBL/GenBank/DDBJ databases">
        <title>Draft genome sequence of Moniliophthora roreri, the causal agent of frosty pod rot of cacao.</title>
        <authorList>
            <person name="Aime M.C."/>
            <person name="Diaz-Valderrama J.R."/>
            <person name="Kijpornyongpan T."/>
            <person name="Phillips-Mora W."/>
        </authorList>
    </citation>
    <scope>NUCLEOTIDE SEQUENCE [LARGE SCALE GENOMIC DNA]</scope>
    <source>
        <strain evidence="2 3">MCA 2952</strain>
    </source>
</reference>
<sequence length="277" mass="31772">MDLHLTPRTSYATFNQRYLLWSISSPPSYKWHCTPCPSTTPLPTVVLPTQTPVSTTGALPVAQPPSWTWPVPVTPSATEPRLLPPWAPTWRGPPRGLEIAPTLHLNLSSHYRPNIYWDVTKYPLREARSGQYPSHPVNWDAPAFWAGSDEVLQVDILIRGYAFQQLDSLGPIVLRRRASDPKFTVKHVLEKIYDYFHTPLTQRELDTLYSSPSTFDWGLPLYSVWQNRTRCGPLLRCDLLGPYRLFEGIHPNATLDYSHFRVTLSFLLDPSWQYIYG</sequence>
<comment type="caution">
    <text evidence="2">The sequence shown here is derived from an EMBL/GenBank/DDBJ whole genome shotgun (WGS) entry which is preliminary data.</text>
</comment>
<gene>
    <name evidence="2" type="ORF">WG66_18127</name>
</gene>
<evidence type="ECO:0000313" key="3">
    <source>
        <dbReference type="Proteomes" id="UP000054988"/>
    </source>
</evidence>
<dbReference type="EMBL" id="LATX01002436">
    <property type="protein sequence ID" value="KTB29301.1"/>
    <property type="molecule type" value="Genomic_DNA"/>
</dbReference>
<dbReference type="InterPro" id="IPR046522">
    <property type="entry name" value="DUF6699"/>
</dbReference>
<name>A0A0W0EZ52_MONRR</name>
<evidence type="ECO:0000259" key="1">
    <source>
        <dbReference type="Pfam" id="PF20415"/>
    </source>
</evidence>
<feature type="domain" description="DUF6699" evidence="1">
    <location>
        <begin position="115"/>
        <end position="251"/>
    </location>
</feature>
<dbReference type="Pfam" id="PF20415">
    <property type="entry name" value="DUF6699"/>
    <property type="match status" value="1"/>
</dbReference>